<keyword evidence="1" id="KW-0245">EGF-like domain</keyword>
<dbReference type="Proteomes" id="UP001152320">
    <property type="component" value="Chromosome 11"/>
</dbReference>
<feature type="domain" description="Fibrinogen C-terminal" evidence="3">
    <location>
        <begin position="117"/>
        <end position="356"/>
    </location>
</feature>
<sequence length="357" mass="40102">MVFGHCECQPTCNIPQNTTRCISSCDATESCICADGFLIKGNDCVSPNECGCYAPELYTEILNGDSFVNFKCSEKCTCNDDQLHCNSNFECSPNATCKIENGVRNCYCNEGYQGNGEICSPLPTDCYDAYEAGHGDNGVYTILPSGWPGSPFKVSCVMSTNGGGWTVFQRRTDGVTDFYQNWTSYRYGFGSLEGEFWLGNEHLHYLTNQKNYTLRIDIVTSEGSSVYDEYLYFRISNESNKFRIDNIGTHNGTAGNGMYNSGGYLFSTYDQDNDGCGNHQCAKVHRGAWWYANDWCPKCLNRHCHNFRYNSTCSGQCTASNLNGEYNGGNGENIFWANDYSYCNLIFTEMKIRPFEH</sequence>
<dbReference type="Gene3D" id="2.10.25.10">
    <property type="entry name" value="Laminin"/>
    <property type="match status" value="1"/>
</dbReference>
<proteinExistence type="predicted"/>
<dbReference type="InterPro" id="IPR002181">
    <property type="entry name" value="Fibrinogen_a/b/g_C_dom"/>
</dbReference>
<accession>A0A9Q1H5N1</accession>
<dbReference type="InterPro" id="IPR000742">
    <property type="entry name" value="EGF"/>
</dbReference>
<evidence type="ECO:0000256" key="1">
    <source>
        <dbReference type="PROSITE-ProRule" id="PRU00076"/>
    </source>
</evidence>
<dbReference type="Pfam" id="PF12714">
    <property type="entry name" value="TILa"/>
    <property type="match status" value="1"/>
</dbReference>
<dbReference type="PROSITE" id="PS51406">
    <property type="entry name" value="FIBRINOGEN_C_2"/>
    <property type="match status" value="1"/>
</dbReference>
<dbReference type="InterPro" id="IPR014716">
    <property type="entry name" value="Fibrinogen_a/b/g_C_1"/>
</dbReference>
<dbReference type="PANTHER" id="PTHR19143">
    <property type="entry name" value="FIBRINOGEN/TENASCIN/ANGIOPOEITIN"/>
    <property type="match status" value="1"/>
</dbReference>
<name>A0A9Q1H5N1_HOLLE</name>
<gene>
    <name evidence="4" type="ORF">HOLleu_24095</name>
</gene>
<feature type="domain" description="EGF-like" evidence="2">
    <location>
        <begin position="81"/>
        <end position="120"/>
    </location>
</feature>
<evidence type="ECO:0000313" key="4">
    <source>
        <dbReference type="EMBL" id="KAJ8033748.1"/>
    </source>
</evidence>
<reference evidence="4" key="1">
    <citation type="submission" date="2021-10" db="EMBL/GenBank/DDBJ databases">
        <title>Tropical sea cucumber genome reveals ecological adaptation and Cuvierian tubules defense mechanism.</title>
        <authorList>
            <person name="Chen T."/>
        </authorList>
    </citation>
    <scope>NUCLEOTIDE SEQUENCE</scope>
    <source>
        <strain evidence="4">Nanhai2018</strain>
        <tissue evidence="4">Muscle</tissue>
    </source>
</reference>
<dbReference type="SUPFAM" id="SSF56496">
    <property type="entry name" value="Fibrinogen C-terminal domain-like"/>
    <property type="match status" value="1"/>
</dbReference>
<dbReference type="InterPro" id="IPR050373">
    <property type="entry name" value="Fibrinogen_C-term_domain"/>
</dbReference>
<dbReference type="AlphaFoldDB" id="A0A9Q1H5N1"/>
<keyword evidence="5" id="KW-1185">Reference proteome</keyword>
<dbReference type="SMART" id="SM00186">
    <property type="entry name" value="FBG"/>
    <property type="match status" value="1"/>
</dbReference>
<dbReference type="InterPro" id="IPR025615">
    <property type="entry name" value="TILa_dom"/>
</dbReference>
<dbReference type="GO" id="GO:0005615">
    <property type="term" value="C:extracellular space"/>
    <property type="evidence" value="ECO:0007669"/>
    <property type="project" value="TreeGrafter"/>
</dbReference>
<dbReference type="PROSITE" id="PS50026">
    <property type="entry name" value="EGF_3"/>
    <property type="match status" value="1"/>
</dbReference>
<dbReference type="NCBIfam" id="NF040941">
    <property type="entry name" value="GGGWT_bact"/>
    <property type="match status" value="1"/>
</dbReference>
<dbReference type="Gene3D" id="3.90.215.10">
    <property type="entry name" value="Gamma Fibrinogen, chain A, domain 1"/>
    <property type="match status" value="1"/>
</dbReference>
<comment type="caution">
    <text evidence="1">Lacks conserved residue(s) required for the propagation of feature annotation.</text>
</comment>
<dbReference type="Pfam" id="PF00147">
    <property type="entry name" value="Fibrinogen_C"/>
    <property type="match status" value="1"/>
</dbReference>
<evidence type="ECO:0000259" key="3">
    <source>
        <dbReference type="PROSITE" id="PS51406"/>
    </source>
</evidence>
<dbReference type="CDD" id="cd19941">
    <property type="entry name" value="TIL"/>
    <property type="match status" value="1"/>
</dbReference>
<comment type="caution">
    <text evidence="4">The sequence shown here is derived from an EMBL/GenBank/DDBJ whole genome shotgun (WGS) entry which is preliminary data.</text>
</comment>
<dbReference type="EMBL" id="JAIZAY010000011">
    <property type="protein sequence ID" value="KAJ8033748.1"/>
    <property type="molecule type" value="Genomic_DNA"/>
</dbReference>
<evidence type="ECO:0000259" key="2">
    <source>
        <dbReference type="PROSITE" id="PS50026"/>
    </source>
</evidence>
<protein>
    <submittedName>
        <fullName evidence="4">Fibrinogen C domain-containing protein 1</fullName>
    </submittedName>
</protein>
<evidence type="ECO:0000313" key="5">
    <source>
        <dbReference type="Proteomes" id="UP001152320"/>
    </source>
</evidence>
<organism evidence="4 5">
    <name type="scientific">Holothuria leucospilota</name>
    <name type="common">Black long sea cucumber</name>
    <name type="synonym">Mertensiothuria leucospilota</name>
    <dbReference type="NCBI Taxonomy" id="206669"/>
    <lineage>
        <taxon>Eukaryota</taxon>
        <taxon>Metazoa</taxon>
        <taxon>Echinodermata</taxon>
        <taxon>Eleutherozoa</taxon>
        <taxon>Echinozoa</taxon>
        <taxon>Holothuroidea</taxon>
        <taxon>Aspidochirotacea</taxon>
        <taxon>Aspidochirotida</taxon>
        <taxon>Holothuriidae</taxon>
        <taxon>Holothuria</taxon>
    </lineage>
</organism>
<dbReference type="PROSITE" id="PS01186">
    <property type="entry name" value="EGF_2"/>
    <property type="match status" value="1"/>
</dbReference>
<dbReference type="OrthoDB" id="6145874at2759"/>
<dbReference type="CDD" id="cd00087">
    <property type="entry name" value="FReD"/>
    <property type="match status" value="1"/>
</dbReference>
<dbReference type="InterPro" id="IPR036056">
    <property type="entry name" value="Fibrinogen-like_C"/>
</dbReference>